<evidence type="ECO:0000313" key="2">
    <source>
        <dbReference type="EMBL" id="KZL88581.1"/>
    </source>
</evidence>
<name>A0A162QIV5_9CLOT</name>
<comment type="caution">
    <text evidence="2">The sequence shown here is derived from an EMBL/GenBank/DDBJ whole genome shotgun (WGS) entry which is preliminary data.</text>
</comment>
<proteinExistence type="predicted"/>
<dbReference type="PATRIC" id="fig|1121326.3.peg.6137"/>
<dbReference type="InterPro" id="IPR018633">
    <property type="entry name" value="DUF2357"/>
</dbReference>
<keyword evidence="3" id="KW-1185">Reference proteome</keyword>
<dbReference type="Pfam" id="PF09823">
    <property type="entry name" value="DUF2357"/>
    <property type="match status" value="1"/>
</dbReference>
<gene>
    <name evidence="2" type="ORF">CLMAG_60740</name>
</gene>
<reference evidence="2 3" key="1">
    <citation type="submission" date="2016-04" db="EMBL/GenBank/DDBJ databases">
        <title>Genome sequence of Clostridium magnum DSM 2767.</title>
        <authorList>
            <person name="Poehlein A."/>
            <person name="Uhlig R."/>
            <person name="Fischer R."/>
            <person name="Bahl H."/>
            <person name="Daniel R."/>
        </authorList>
    </citation>
    <scope>NUCLEOTIDE SEQUENCE [LARGE SCALE GENOMIC DNA]</scope>
    <source>
        <strain evidence="2 3">DSM 2767</strain>
    </source>
</reference>
<feature type="domain" description="DUF2357" evidence="1">
    <location>
        <begin position="1"/>
        <end position="98"/>
    </location>
</feature>
<sequence>MPSKVVEIKKITTLDIYENQYVKFMLKNILVRIKLIKDNILNIYGEENEYFKSLVLFENRILRHLKGFFSNISDIQGKKSMSLIFKMSSGYKEVYYYYMMLNID</sequence>
<dbReference type="Proteomes" id="UP000076603">
    <property type="component" value="Unassembled WGS sequence"/>
</dbReference>
<evidence type="ECO:0000259" key="1">
    <source>
        <dbReference type="Pfam" id="PF09823"/>
    </source>
</evidence>
<accession>A0A162QIV5</accession>
<protein>
    <recommendedName>
        <fullName evidence="1">DUF2357 domain-containing protein</fullName>
    </recommendedName>
</protein>
<evidence type="ECO:0000313" key="3">
    <source>
        <dbReference type="Proteomes" id="UP000076603"/>
    </source>
</evidence>
<dbReference type="EMBL" id="LWAE01000016">
    <property type="protein sequence ID" value="KZL88581.1"/>
    <property type="molecule type" value="Genomic_DNA"/>
</dbReference>
<dbReference type="AlphaFoldDB" id="A0A162QIV5"/>
<organism evidence="2 3">
    <name type="scientific">Clostridium magnum DSM 2767</name>
    <dbReference type="NCBI Taxonomy" id="1121326"/>
    <lineage>
        <taxon>Bacteria</taxon>
        <taxon>Bacillati</taxon>
        <taxon>Bacillota</taxon>
        <taxon>Clostridia</taxon>
        <taxon>Eubacteriales</taxon>
        <taxon>Clostridiaceae</taxon>
        <taxon>Clostridium</taxon>
    </lineage>
</organism>